<sequence>MSTVGQIEKRTQKRVVKLFCDKLGYDYLGDWTDRESNRNIEETYLRPFLKKQGHSEPLISRALYELNKVAGDQTKSLYDINKSVYDLLRYSVKVREDMGENTQDVWLIDWKNPLNNHFAVAEEVTVRGADAKANTKRPDVVLYVNGIALGVLELKRSTVSVSEGIRQNLDNQKPIFIKRFFTAMQLVMAGNDTEGLRYGTIETPEKYYLTWKEESDIEDLLDRGLIQLCEKNRFLEILHDFLVFDAGVKKTCRHNQYFGVRAAQARVKNREGGIIWHTQGSGKSMIMVWLAKWIRENITDARVLIITDRTELDEQIEKVFKGVNEEIYRTTSGADLILKLDATTPWLLCSLIHKFGGKEQEDGDVEGYIEEVKRALPPGFRAKGDLVVFVDECHRTQSGVLHEAMKSILPSALFIGFTGTPLLKADKQRSIEVFGTYIHTYKFNEAVKDRVVLDLRYEARDIDQHITSQAKIDQWFTAKTKGLNDVALAQLKQKWGTMQKVLSSQSRLEKIVADILLDMAIKDRLQGGRGNAMLVSGSIYQACKFYELFTSHGFDRCAIVTSYIPSISDIKGEETGEGKTEKLKQYDIYKKMLGAWFKEDPDAAVKKAEQFEKDAKKKFIEEPGQMKLLIVVDKLLTGFDAPPATYLYIDKHMQDHGLFQAICRVNRLDGDDKEYGYIIDYKDLFKSLEGAVADYTSGALDGYDKEDVAGLLTDRLEKAKERLEEAREAVKALCEPVEPPKDTPAYLRYFCAKDTSDKDQLKDNEPKRVALYKLTASLLRAYADLANELEKAGYTPEESDKIKQEVEHYEKARTEVKIASGDYIDLKMYEPAMRHLIDTYIVAEESEKISAFDDLSLVQLIVERGMDAVDDLPRGIRKDKEAVAETIENNLRKLIIDEQPINPKYYEKMSELLDALIKERREKALEYEEYLAKIVELTRKAQNPGGADYPKSLNTSAKRALYDNLGQDEALAITLDAEIRQTKKDDWRGNKFKEREVRFAIRKHLKDEALTNQISDLVWNQSEY</sequence>
<evidence type="ECO:0000256" key="7">
    <source>
        <dbReference type="ARBA" id="ARBA00022801"/>
    </source>
</evidence>
<dbReference type="InterPro" id="IPR055180">
    <property type="entry name" value="HsdR_RecA-like_helicase_dom_2"/>
</dbReference>
<keyword evidence="3" id="KW-0540">Nuclease</keyword>
<feature type="domain" description="Helicase ATP-binding" evidence="12">
    <location>
        <begin position="264"/>
        <end position="439"/>
    </location>
</feature>
<name>A0A9D6V5B2_9BACT</name>
<comment type="similarity">
    <text evidence="2 10">Belongs to the HsdR family.</text>
</comment>
<keyword evidence="9 10" id="KW-0238">DNA-binding</keyword>
<comment type="caution">
    <text evidence="13">The sequence shown here is derived from an EMBL/GenBank/DDBJ whole genome shotgun (WGS) entry which is preliminary data.</text>
</comment>
<evidence type="ECO:0000256" key="9">
    <source>
        <dbReference type="ARBA" id="ARBA00023125"/>
    </source>
</evidence>
<dbReference type="PROSITE" id="PS51192">
    <property type="entry name" value="HELICASE_ATP_BIND_1"/>
    <property type="match status" value="1"/>
</dbReference>
<dbReference type="AlphaFoldDB" id="A0A9D6V5B2"/>
<evidence type="ECO:0000259" key="12">
    <source>
        <dbReference type="PROSITE" id="PS51192"/>
    </source>
</evidence>
<keyword evidence="7 10" id="KW-0378">Hydrolase</keyword>
<comment type="catalytic activity">
    <reaction evidence="1 10">
        <text>Endonucleolytic cleavage of DNA to give random double-stranded fragments with terminal 5'-phosphates, ATP is simultaneously hydrolyzed.</text>
        <dbReference type="EC" id="3.1.21.3"/>
    </reaction>
</comment>
<comment type="function">
    <text evidence="10">Subunit R is required for both nuclease and ATPase activities, but not for modification.</text>
</comment>
<dbReference type="CDD" id="cd22332">
    <property type="entry name" value="HsdR_N"/>
    <property type="match status" value="1"/>
</dbReference>
<feature type="coiled-coil region" evidence="11">
    <location>
        <begin position="709"/>
        <end position="736"/>
    </location>
</feature>
<evidence type="ECO:0000256" key="10">
    <source>
        <dbReference type="RuleBase" id="RU364115"/>
    </source>
</evidence>
<proteinExistence type="inferred from homology"/>
<dbReference type="Pfam" id="PF04313">
    <property type="entry name" value="HSDR_N"/>
    <property type="match status" value="1"/>
</dbReference>
<feature type="coiled-coil region" evidence="11">
    <location>
        <begin position="913"/>
        <end position="940"/>
    </location>
</feature>
<evidence type="ECO:0000313" key="14">
    <source>
        <dbReference type="Proteomes" id="UP000807825"/>
    </source>
</evidence>
<dbReference type="Proteomes" id="UP000807825">
    <property type="component" value="Unassembled WGS sequence"/>
</dbReference>
<keyword evidence="5 10" id="KW-0680">Restriction system</keyword>
<dbReference type="Gene3D" id="3.90.1570.50">
    <property type="match status" value="1"/>
</dbReference>
<evidence type="ECO:0000256" key="2">
    <source>
        <dbReference type="ARBA" id="ARBA00008598"/>
    </source>
</evidence>
<dbReference type="CDD" id="cd18800">
    <property type="entry name" value="SF2_C_EcoR124I-like"/>
    <property type="match status" value="1"/>
</dbReference>
<dbReference type="InterPro" id="IPR040980">
    <property type="entry name" value="SWI2_SNF2"/>
</dbReference>
<dbReference type="Gene3D" id="3.40.50.300">
    <property type="entry name" value="P-loop containing nucleotide triphosphate hydrolases"/>
    <property type="match status" value="2"/>
</dbReference>
<evidence type="ECO:0000256" key="1">
    <source>
        <dbReference type="ARBA" id="ARBA00000851"/>
    </source>
</evidence>
<protein>
    <recommendedName>
        <fullName evidence="10">Type I restriction enzyme endonuclease subunit</fullName>
        <shortName evidence="10">R protein</shortName>
        <ecNumber evidence="10">3.1.21.3</ecNumber>
    </recommendedName>
</protein>
<keyword evidence="11" id="KW-0175">Coiled coil</keyword>
<dbReference type="SUPFAM" id="SSF52540">
    <property type="entry name" value="P-loop containing nucleoside triphosphate hydrolases"/>
    <property type="match status" value="1"/>
</dbReference>
<comment type="subunit">
    <text evidence="10">The type I restriction/modification system is composed of three polypeptides R, M and S.</text>
</comment>
<dbReference type="PANTHER" id="PTHR30195:SF15">
    <property type="entry name" value="TYPE I RESTRICTION ENZYME HINDI ENDONUCLEASE SUBUNIT"/>
    <property type="match status" value="1"/>
</dbReference>
<keyword evidence="6 13" id="KW-0255">Endonuclease</keyword>
<evidence type="ECO:0000256" key="11">
    <source>
        <dbReference type="SAM" id="Coils"/>
    </source>
</evidence>
<evidence type="ECO:0000256" key="3">
    <source>
        <dbReference type="ARBA" id="ARBA00022722"/>
    </source>
</evidence>
<dbReference type="EMBL" id="JACRDE010000524">
    <property type="protein sequence ID" value="MBI5251779.1"/>
    <property type="molecule type" value="Genomic_DNA"/>
</dbReference>
<dbReference type="Pfam" id="PF22679">
    <property type="entry name" value="T1R_D3-like"/>
    <property type="match status" value="1"/>
</dbReference>
<dbReference type="GO" id="GO:0009035">
    <property type="term" value="F:type I site-specific deoxyribonuclease activity"/>
    <property type="evidence" value="ECO:0007669"/>
    <property type="project" value="UniProtKB-EC"/>
</dbReference>
<evidence type="ECO:0000313" key="13">
    <source>
        <dbReference type="EMBL" id="MBI5251779.1"/>
    </source>
</evidence>
<dbReference type="EC" id="3.1.21.3" evidence="10"/>
<gene>
    <name evidence="13" type="ORF">HY912_19985</name>
</gene>
<organism evidence="13 14">
    <name type="scientific">Desulfomonile tiedjei</name>
    <dbReference type="NCBI Taxonomy" id="2358"/>
    <lineage>
        <taxon>Bacteria</taxon>
        <taxon>Pseudomonadati</taxon>
        <taxon>Thermodesulfobacteriota</taxon>
        <taxon>Desulfomonilia</taxon>
        <taxon>Desulfomonilales</taxon>
        <taxon>Desulfomonilaceae</taxon>
        <taxon>Desulfomonile</taxon>
    </lineage>
</organism>
<dbReference type="Pfam" id="PF18766">
    <property type="entry name" value="SWI2_SNF2"/>
    <property type="match status" value="1"/>
</dbReference>
<evidence type="ECO:0000256" key="6">
    <source>
        <dbReference type="ARBA" id="ARBA00022759"/>
    </source>
</evidence>
<keyword evidence="4 10" id="KW-0547">Nucleotide-binding</keyword>
<keyword evidence="8 10" id="KW-0067">ATP-binding</keyword>
<dbReference type="CDD" id="cd18030">
    <property type="entry name" value="DEXHc_RE_I_HsdR"/>
    <property type="match status" value="1"/>
</dbReference>
<dbReference type="InterPro" id="IPR051268">
    <property type="entry name" value="Type-I_R_enzyme_R_subunit"/>
</dbReference>
<accession>A0A9D6V5B2</accession>
<evidence type="ECO:0000256" key="4">
    <source>
        <dbReference type="ARBA" id="ARBA00022741"/>
    </source>
</evidence>
<dbReference type="InterPro" id="IPR007409">
    <property type="entry name" value="Restrct_endonuc_type1_HsdR_N"/>
</dbReference>
<reference evidence="13" key="1">
    <citation type="submission" date="2020-07" db="EMBL/GenBank/DDBJ databases">
        <title>Huge and variable diversity of episymbiotic CPR bacteria and DPANN archaea in groundwater ecosystems.</title>
        <authorList>
            <person name="He C.Y."/>
            <person name="Keren R."/>
            <person name="Whittaker M."/>
            <person name="Farag I.F."/>
            <person name="Doudna J."/>
            <person name="Cate J.H.D."/>
            <person name="Banfield J.F."/>
        </authorList>
    </citation>
    <scope>NUCLEOTIDE SEQUENCE</scope>
    <source>
        <strain evidence="13">NC_groundwater_1664_Pr3_B-0.1um_52_9</strain>
    </source>
</reference>
<evidence type="ECO:0000256" key="5">
    <source>
        <dbReference type="ARBA" id="ARBA00022747"/>
    </source>
</evidence>
<dbReference type="GO" id="GO:0003677">
    <property type="term" value="F:DNA binding"/>
    <property type="evidence" value="ECO:0007669"/>
    <property type="project" value="UniProtKB-KW"/>
</dbReference>
<evidence type="ECO:0000256" key="8">
    <source>
        <dbReference type="ARBA" id="ARBA00022840"/>
    </source>
</evidence>
<dbReference type="SMART" id="SM00487">
    <property type="entry name" value="DEXDc"/>
    <property type="match status" value="1"/>
</dbReference>
<dbReference type="InterPro" id="IPR014001">
    <property type="entry name" value="Helicase_ATP-bd"/>
</dbReference>
<dbReference type="InterPro" id="IPR027417">
    <property type="entry name" value="P-loop_NTPase"/>
</dbReference>
<dbReference type="NCBIfam" id="TIGR00348">
    <property type="entry name" value="hsdR"/>
    <property type="match status" value="1"/>
</dbReference>
<dbReference type="GO" id="GO:0009307">
    <property type="term" value="P:DNA restriction-modification system"/>
    <property type="evidence" value="ECO:0007669"/>
    <property type="project" value="UniProtKB-KW"/>
</dbReference>
<dbReference type="GO" id="GO:0005524">
    <property type="term" value="F:ATP binding"/>
    <property type="evidence" value="ECO:0007669"/>
    <property type="project" value="UniProtKB-KW"/>
</dbReference>
<dbReference type="PANTHER" id="PTHR30195">
    <property type="entry name" value="TYPE I SITE-SPECIFIC DEOXYRIBONUCLEASE PROTEIN SUBUNIT M AND R"/>
    <property type="match status" value="1"/>
</dbReference>
<dbReference type="InterPro" id="IPR004473">
    <property type="entry name" value="Restrct_endonuc_typeI_HsdR"/>
</dbReference>